<dbReference type="InterPro" id="IPR012315">
    <property type="entry name" value="KASH"/>
</dbReference>
<dbReference type="GeneTree" id="ENSGT00940000154481"/>
<dbReference type="Proteomes" id="UP000016666">
    <property type="component" value="Chromosome 3"/>
</dbReference>
<protein>
    <recommendedName>
        <fullName evidence="12">KASH domain-containing protein</fullName>
    </recommendedName>
</protein>
<feature type="compositionally biased region" description="Polar residues" evidence="10">
    <location>
        <begin position="794"/>
        <end position="810"/>
    </location>
</feature>
<dbReference type="InterPro" id="IPR018159">
    <property type="entry name" value="Spectrin/alpha-actinin"/>
</dbReference>
<name>A0A493U0M0_ANAPP</name>
<keyword evidence="5 11" id="KW-1133">Transmembrane helix</keyword>
<dbReference type="Gene3D" id="1.20.58.60">
    <property type="match status" value="2"/>
</dbReference>
<dbReference type="OMA" id="HTIECHI"/>
<dbReference type="Pfam" id="PF10541">
    <property type="entry name" value="KASH"/>
    <property type="match status" value="1"/>
</dbReference>
<evidence type="ECO:0000256" key="8">
    <source>
        <dbReference type="ARBA" id="ARBA00046312"/>
    </source>
</evidence>
<dbReference type="SMART" id="SM01249">
    <property type="entry name" value="KASH"/>
    <property type="match status" value="1"/>
</dbReference>
<feature type="compositionally biased region" description="Low complexity" evidence="10">
    <location>
        <begin position="338"/>
        <end position="355"/>
    </location>
</feature>
<proteinExistence type="inferred from homology"/>
<dbReference type="Ensembl" id="ENSAPLT00000046694.1">
    <property type="protein sequence ID" value="ENSAPLP00000031673.1"/>
    <property type="gene ID" value="ENSAPLG00000017771.1"/>
</dbReference>
<feature type="region of interest" description="Disordered" evidence="10">
    <location>
        <begin position="789"/>
        <end position="845"/>
    </location>
</feature>
<evidence type="ECO:0000256" key="1">
    <source>
        <dbReference type="ARBA" id="ARBA00008619"/>
    </source>
</evidence>
<feature type="topological domain" description="Perinuclear space" evidence="9">
    <location>
        <begin position="882"/>
        <end position="911"/>
    </location>
</feature>
<reference evidence="13" key="2">
    <citation type="submission" date="2025-08" db="UniProtKB">
        <authorList>
            <consortium name="Ensembl"/>
        </authorList>
    </citation>
    <scope>IDENTIFICATION</scope>
</reference>
<dbReference type="GO" id="GO:0005640">
    <property type="term" value="C:nuclear outer membrane"/>
    <property type="evidence" value="ECO:0007669"/>
    <property type="project" value="UniProtKB-SubCell"/>
</dbReference>
<reference evidence="13 14" key="1">
    <citation type="submission" date="2017-10" db="EMBL/GenBank/DDBJ databases">
        <title>A new Pekin duck reference genome.</title>
        <authorList>
            <person name="Hou Z.-C."/>
            <person name="Zhou Z.-K."/>
            <person name="Zhu F."/>
            <person name="Hou S.-S."/>
        </authorList>
    </citation>
    <scope>NUCLEOTIDE SEQUENCE [LARGE SCALE GENOMIC DNA]</scope>
</reference>
<keyword evidence="7" id="KW-0539">Nucleus</keyword>
<comment type="subcellular location">
    <subcellularLocation>
        <location evidence="8">Nucleus outer membrane</location>
        <topology evidence="8">Single-pass type IV membrane protein</topology>
    </subcellularLocation>
</comment>
<feature type="domain" description="KASH" evidence="12">
    <location>
        <begin position="852"/>
        <end position="911"/>
    </location>
</feature>
<evidence type="ECO:0000256" key="6">
    <source>
        <dbReference type="ARBA" id="ARBA00023136"/>
    </source>
</evidence>
<dbReference type="PANTHER" id="PTHR14514">
    <property type="entry name" value="PKA ANCHORING PROTEIN"/>
    <property type="match status" value="1"/>
</dbReference>
<keyword evidence="3 9" id="KW-0812">Transmembrane</keyword>
<organism evidence="13 14">
    <name type="scientific">Anas platyrhynchos platyrhynchos</name>
    <name type="common">Northern mallard</name>
    <dbReference type="NCBI Taxonomy" id="8840"/>
    <lineage>
        <taxon>Eukaryota</taxon>
        <taxon>Metazoa</taxon>
        <taxon>Chordata</taxon>
        <taxon>Craniata</taxon>
        <taxon>Vertebrata</taxon>
        <taxon>Euteleostomi</taxon>
        <taxon>Archelosauria</taxon>
        <taxon>Archosauria</taxon>
        <taxon>Dinosauria</taxon>
        <taxon>Saurischia</taxon>
        <taxon>Theropoda</taxon>
        <taxon>Coelurosauria</taxon>
        <taxon>Aves</taxon>
        <taxon>Neognathae</taxon>
        <taxon>Galloanserae</taxon>
        <taxon>Anseriformes</taxon>
        <taxon>Anatidae</taxon>
        <taxon>Anatinae</taxon>
        <taxon>Anas</taxon>
    </lineage>
</organism>
<dbReference type="FunFam" id="1.20.58.60:FF:000126">
    <property type="entry name" value="Spectrin repeat containing, nuclear envelope 1a"/>
    <property type="match status" value="1"/>
</dbReference>
<dbReference type="PANTHER" id="PTHR14514:SF3">
    <property type="entry name" value="NESPRIN-1"/>
    <property type="match status" value="1"/>
</dbReference>
<feature type="transmembrane region" description="Helical" evidence="11">
    <location>
        <begin position="861"/>
        <end position="881"/>
    </location>
</feature>
<keyword evidence="2" id="KW-0597">Phosphoprotein</keyword>
<keyword evidence="14" id="KW-1185">Reference proteome</keyword>
<dbReference type="InterPro" id="IPR002017">
    <property type="entry name" value="Spectrin_repeat"/>
</dbReference>
<evidence type="ECO:0000256" key="5">
    <source>
        <dbReference type="ARBA" id="ARBA00022989"/>
    </source>
</evidence>
<accession>A0A493U0M0</accession>
<dbReference type="AlphaFoldDB" id="A0A493U0M0"/>
<reference evidence="13" key="3">
    <citation type="submission" date="2025-09" db="UniProtKB">
        <authorList>
            <consortium name="Ensembl"/>
        </authorList>
    </citation>
    <scope>IDENTIFICATION</scope>
</reference>
<feature type="topological domain" description="Cytoplasmic" evidence="9">
    <location>
        <begin position="1"/>
        <end position="860"/>
    </location>
</feature>
<evidence type="ECO:0000259" key="12">
    <source>
        <dbReference type="PROSITE" id="PS51049"/>
    </source>
</evidence>
<dbReference type="PROSITE" id="PS51049">
    <property type="entry name" value="KASH"/>
    <property type="match status" value="1"/>
</dbReference>
<dbReference type="InterPro" id="IPR056887">
    <property type="entry name" value="SYNE1/2_dom"/>
</dbReference>
<dbReference type="STRING" id="8840.ENSAPLP00000031673"/>
<dbReference type="FunFam" id="1.20.58.60:FF:000157">
    <property type="entry name" value="Nesprin-1 isoform 1"/>
    <property type="match status" value="1"/>
</dbReference>
<dbReference type="SUPFAM" id="SSF46966">
    <property type="entry name" value="Spectrin repeat"/>
    <property type="match status" value="4"/>
</dbReference>
<evidence type="ECO:0000256" key="7">
    <source>
        <dbReference type="ARBA" id="ARBA00023242"/>
    </source>
</evidence>
<comment type="similarity">
    <text evidence="1">Belongs to the nesprin family.</text>
</comment>
<dbReference type="Pfam" id="PF00435">
    <property type="entry name" value="Spectrin"/>
    <property type="match status" value="3"/>
</dbReference>
<dbReference type="CDD" id="cd00176">
    <property type="entry name" value="SPEC"/>
    <property type="match status" value="2"/>
</dbReference>
<evidence type="ECO:0000256" key="9">
    <source>
        <dbReference type="PROSITE-ProRule" id="PRU00385"/>
    </source>
</evidence>
<evidence type="ECO:0000256" key="11">
    <source>
        <dbReference type="SAM" id="Phobius"/>
    </source>
</evidence>
<feature type="compositionally biased region" description="Low complexity" evidence="10">
    <location>
        <begin position="827"/>
        <end position="845"/>
    </location>
</feature>
<sequence length="911" mass="104358">MVVAEDLQAVRMAEDGSVDSDLPDCNCDITRVKKLKETLVAVQQLDKNMSSLRSWLAHIESELSKPIVYETCDSEEIQRKLNEQQELQRDIEKHSTGVASVLNLCEVLLHDCDACATETECDSIQQATRNLDRRWRNICAMSMERRLKIEETWRLWQKFLDDYSRFEDWLKTSERTAAFPSSSGVLYTVAKEELKKFEAFQRQVHESLTQLELINKQYRRLARENRTDSNCSLKQMVHEGNQRWDNLQKRVTSILRRLKHFIGQREEFETARDSILVWLTEMDLQLTNIEHFSECDVQAKIKQLKLTDDEHDLSDREVDLDESADLSDIHWHDKSADSILSPHPSSNLSLPLSQPVRSERSGRDTPASVDSIPLEWDHDYDLSRDLETAGSREVHSEEEDGEQEKDFYLRGAASIADVEIPETLDTYVTLTENALKNFSGESSELEAHILQLDKALDTSRFQIQQTENIIRSKTPTGPELDSSYKGYMKLLGECSGSIDSVKRLGYKLKEEEEKLSGLINLNSTETQTAGVIDRWELIQAQALSKELRMKQNLQQWQQFNSDLNSIWAWLGETEEELEKLRCLDLSTDIQAIEFRIRKLKELQKAIDNRKAIILSINLCSSEFTQSDSEESKKLQERLSQMNMSWKHVCTMMDEWRCSLQDALMQCQDFHEMSHGLLLWLENIDRRKNEIVPINPNLDSEILQDHHRLLMQIRRELLESQLKVASLQDMSCQLLVNAEGKDCLEAKEKVHVIGNRLKLLLKEVIRHIKDLEKILDISSSQLDLSSWSSADELDTSGSVSPVSGRSTPSRQRTPRGKCSLSQPGPSVSSPHSRSIRGGSGSSPSEAGPAWQHPSFFLRVLRAALPLQLLLLLLIGLACLVPMTEEDYSCTMANNFARSFHPMLKYMNGPPPL</sequence>
<keyword evidence="4" id="KW-0677">Repeat</keyword>
<evidence type="ECO:0000313" key="13">
    <source>
        <dbReference type="Ensembl" id="ENSAPLP00000031673.1"/>
    </source>
</evidence>
<evidence type="ECO:0000256" key="10">
    <source>
        <dbReference type="SAM" id="MobiDB-lite"/>
    </source>
</evidence>
<evidence type="ECO:0000313" key="14">
    <source>
        <dbReference type="Proteomes" id="UP000016666"/>
    </source>
</evidence>
<evidence type="ECO:0000256" key="3">
    <source>
        <dbReference type="ARBA" id="ARBA00022692"/>
    </source>
</evidence>
<keyword evidence="6 9" id="KW-0472">Membrane</keyword>
<evidence type="ECO:0000256" key="2">
    <source>
        <dbReference type="ARBA" id="ARBA00022553"/>
    </source>
</evidence>
<dbReference type="SMART" id="SM00150">
    <property type="entry name" value="SPEC"/>
    <property type="match status" value="3"/>
</dbReference>
<evidence type="ECO:0000256" key="4">
    <source>
        <dbReference type="ARBA" id="ARBA00022737"/>
    </source>
</evidence>
<feature type="region of interest" description="Disordered" evidence="10">
    <location>
        <begin position="337"/>
        <end position="374"/>
    </location>
</feature>
<dbReference type="Pfam" id="PF25035">
    <property type="entry name" value="SYNE1"/>
    <property type="match status" value="1"/>
</dbReference>